<accession>A0AAE1B416</accession>
<comment type="caution">
    <text evidence="2">The sequence shown here is derived from an EMBL/GenBank/DDBJ whole genome shotgun (WGS) entry which is preliminary data.</text>
</comment>
<sequence>MSTLLVVHSKIIFVQFESSFYCSQHFLVAAWPAKTTQSQRVGCPRPARPQHGPHATLTGPQFFHTTTVGGGPYRSKLRSLQPFQAVGQRLHSSDRPAQCVFLCRWPAVKLLKPQFQQDGRDDDQQIKCLAGLVKTQPASGI</sequence>
<dbReference type="AlphaFoldDB" id="A0AAE1B416"/>
<keyword evidence="3" id="KW-1185">Reference proteome</keyword>
<reference evidence="2" key="1">
    <citation type="journal article" date="2023" name="G3 (Bethesda)">
        <title>A reference genome for the long-term kleptoplast-retaining sea slug Elysia crispata morphotype clarki.</title>
        <authorList>
            <person name="Eastman K.E."/>
            <person name="Pendleton A.L."/>
            <person name="Shaikh M.A."/>
            <person name="Suttiyut T."/>
            <person name="Ogas R."/>
            <person name="Tomko P."/>
            <person name="Gavelis G."/>
            <person name="Widhalm J.R."/>
            <person name="Wisecaver J.H."/>
        </authorList>
    </citation>
    <scope>NUCLEOTIDE SEQUENCE</scope>
    <source>
        <strain evidence="2">ECLA1</strain>
    </source>
</reference>
<feature type="region of interest" description="Disordered" evidence="1">
    <location>
        <begin position="40"/>
        <end position="59"/>
    </location>
</feature>
<gene>
    <name evidence="2" type="ORF">RRG08_056603</name>
</gene>
<evidence type="ECO:0000313" key="3">
    <source>
        <dbReference type="Proteomes" id="UP001283361"/>
    </source>
</evidence>
<evidence type="ECO:0000256" key="1">
    <source>
        <dbReference type="SAM" id="MobiDB-lite"/>
    </source>
</evidence>
<dbReference type="Proteomes" id="UP001283361">
    <property type="component" value="Unassembled WGS sequence"/>
</dbReference>
<protein>
    <submittedName>
        <fullName evidence="2">Uncharacterized protein</fullName>
    </submittedName>
</protein>
<dbReference type="EMBL" id="JAWDGP010000562">
    <property type="protein sequence ID" value="KAK3799479.1"/>
    <property type="molecule type" value="Genomic_DNA"/>
</dbReference>
<name>A0AAE1B416_9GAST</name>
<proteinExistence type="predicted"/>
<organism evidence="2 3">
    <name type="scientific">Elysia crispata</name>
    <name type="common">lettuce slug</name>
    <dbReference type="NCBI Taxonomy" id="231223"/>
    <lineage>
        <taxon>Eukaryota</taxon>
        <taxon>Metazoa</taxon>
        <taxon>Spiralia</taxon>
        <taxon>Lophotrochozoa</taxon>
        <taxon>Mollusca</taxon>
        <taxon>Gastropoda</taxon>
        <taxon>Heterobranchia</taxon>
        <taxon>Euthyneura</taxon>
        <taxon>Panpulmonata</taxon>
        <taxon>Sacoglossa</taxon>
        <taxon>Placobranchoidea</taxon>
        <taxon>Plakobranchidae</taxon>
        <taxon>Elysia</taxon>
    </lineage>
</organism>
<evidence type="ECO:0000313" key="2">
    <source>
        <dbReference type="EMBL" id="KAK3799479.1"/>
    </source>
</evidence>